<dbReference type="EMBL" id="OZ034822">
    <property type="protein sequence ID" value="CAL1411674.1"/>
    <property type="molecule type" value="Genomic_DNA"/>
</dbReference>
<organism evidence="1 2">
    <name type="scientific">Linum trigynum</name>
    <dbReference type="NCBI Taxonomy" id="586398"/>
    <lineage>
        <taxon>Eukaryota</taxon>
        <taxon>Viridiplantae</taxon>
        <taxon>Streptophyta</taxon>
        <taxon>Embryophyta</taxon>
        <taxon>Tracheophyta</taxon>
        <taxon>Spermatophyta</taxon>
        <taxon>Magnoliopsida</taxon>
        <taxon>eudicotyledons</taxon>
        <taxon>Gunneridae</taxon>
        <taxon>Pentapetalae</taxon>
        <taxon>rosids</taxon>
        <taxon>fabids</taxon>
        <taxon>Malpighiales</taxon>
        <taxon>Linaceae</taxon>
        <taxon>Linum</taxon>
    </lineage>
</organism>
<dbReference type="AlphaFoldDB" id="A0AAV2GLZ1"/>
<accession>A0AAV2GLZ1</accession>
<evidence type="ECO:0000313" key="2">
    <source>
        <dbReference type="Proteomes" id="UP001497516"/>
    </source>
</evidence>
<proteinExistence type="predicted"/>
<sequence length="102" mass="11128">MGLQGFFAPCTMADGSNNRWLPWQASMGHVRALVSAVSASIRGRRRFRGRAGDIHAHTVMDRRPRLMRARNRIEVVMCSRGGTIMPSTQGCGAFVVEVGAGI</sequence>
<keyword evidence="2" id="KW-1185">Reference proteome</keyword>
<gene>
    <name evidence="1" type="ORF">LTRI10_LOCUS51016</name>
</gene>
<dbReference type="Proteomes" id="UP001497516">
    <property type="component" value="Chromosome 9"/>
</dbReference>
<name>A0AAV2GLZ1_9ROSI</name>
<reference evidence="1 2" key="1">
    <citation type="submission" date="2024-04" db="EMBL/GenBank/DDBJ databases">
        <authorList>
            <person name="Fracassetti M."/>
        </authorList>
    </citation>
    <scope>NUCLEOTIDE SEQUENCE [LARGE SCALE GENOMIC DNA]</scope>
</reference>
<protein>
    <submittedName>
        <fullName evidence="1">Uncharacterized protein</fullName>
    </submittedName>
</protein>
<evidence type="ECO:0000313" key="1">
    <source>
        <dbReference type="EMBL" id="CAL1411674.1"/>
    </source>
</evidence>